<reference evidence="5" key="1">
    <citation type="submission" date="2017-09" db="EMBL/GenBank/DDBJ databases">
        <authorList>
            <person name="Varghese N."/>
            <person name="Submissions S."/>
        </authorList>
    </citation>
    <scope>NUCLEOTIDE SEQUENCE [LARGE SCALE GENOMIC DNA]</scope>
    <source>
        <strain evidence="5">DSM 15103</strain>
    </source>
</reference>
<gene>
    <name evidence="4" type="ORF">SAMN06265182_1689</name>
</gene>
<name>A0A285NKH4_9AQUI</name>
<keyword evidence="1 2" id="KW-0238">DNA-binding</keyword>
<dbReference type="PROSITE" id="PS01081">
    <property type="entry name" value="HTH_TETR_1"/>
    <property type="match status" value="1"/>
</dbReference>
<dbReference type="InterPro" id="IPR023772">
    <property type="entry name" value="DNA-bd_HTH_TetR-type_CS"/>
</dbReference>
<dbReference type="InterPro" id="IPR013570">
    <property type="entry name" value="Tscrpt_reg_YsiA_C"/>
</dbReference>
<feature type="domain" description="HTH tetR-type" evidence="3">
    <location>
        <begin position="9"/>
        <end position="69"/>
    </location>
</feature>
<dbReference type="SUPFAM" id="SSF46689">
    <property type="entry name" value="Homeodomain-like"/>
    <property type="match status" value="1"/>
</dbReference>
<keyword evidence="5" id="KW-1185">Reference proteome</keyword>
<dbReference type="PRINTS" id="PR00455">
    <property type="entry name" value="HTHTETR"/>
</dbReference>
<evidence type="ECO:0000256" key="1">
    <source>
        <dbReference type="ARBA" id="ARBA00023125"/>
    </source>
</evidence>
<dbReference type="Gene3D" id="1.10.357.10">
    <property type="entry name" value="Tetracycline Repressor, domain 2"/>
    <property type="match status" value="1"/>
</dbReference>
<dbReference type="Proteomes" id="UP000219036">
    <property type="component" value="Unassembled WGS sequence"/>
</dbReference>
<evidence type="ECO:0000256" key="2">
    <source>
        <dbReference type="PROSITE-ProRule" id="PRU00335"/>
    </source>
</evidence>
<dbReference type="Gene3D" id="1.10.10.60">
    <property type="entry name" value="Homeodomain-like"/>
    <property type="match status" value="1"/>
</dbReference>
<dbReference type="GO" id="GO:0003677">
    <property type="term" value="F:DNA binding"/>
    <property type="evidence" value="ECO:0007669"/>
    <property type="project" value="UniProtKB-UniRule"/>
</dbReference>
<dbReference type="AlphaFoldDB" id="A0A285NKH4"/>
<evidence type="ECO:0000259" key="3">
    <source>
        <dbReference type="PROSITE" id="PS50977"/>
    </source>
</evidence>
<dbReference type="Pfam" id="PF00440">
    <property type="entry name" value="TetR_N"/>
    <property type="match status" value="1"/>
</dbReference>
<dbReference type="PANTHER" id="PTHR43479">
    <property type="entry name" value="ACREF/ENVCD OPERON REPRESSOR-RELATED"/>
    <property type="match status" value="1"/>
</dbReference>
<dbReference type="InterPro" id="IPR036271">
    <property type="entry name" value="Tet_transcr_reg_TetR-rel_C_sf"/>
</dbReference>
<dbReference type="OrthoDB" id="13453at2"/>
<dbReference type="PROSITE" id="PS50977">
    <property type="entry name" value="HTH_TETR_2"/>
    <property type="match status" value="1"/>
</dbReference>
<accession>A0A285NKH4</accession>
<proteinExistence type="predicted"/>
<evidence type="ECO:0000313" key="5">
    <source>
        <dbReference type="Proteomes" id="UP000219036"/>
    </source>
</evidence>
<dbReference type="InterPro" id="IPR001647">
    <property type="entry name" value="HTH_TetR"/>
</dbReference>
<dbReference type="InterPro" id="IPR050624">
    <property type="entry name" value="HTH-type_Tx_Regulator"/>
</dbReference>
<dbReference type="PANTHER" id="PTHR43479:SF20">
    <property type="entry name" value="HTH TETR-TYPE DOMAIN-CONTAINING PROTEIN"/>
    <property type="match status" value="1"/>
</dbReference>
<sequence length="199" mass="22765">MVTQKIEKLSTREKIIRIGAEIIVKEGLRKFTAKNIADKLGITDAAIFKHFKSMDEIILEIIQKYVSKCSQSAIEAVEKGHTVKEKLELLLKSHIEVLEETRGAVPVLCFELSRSEELKFKHILSEFVENYKEKISRIIEEGQKEGSIKKNLDPEEIAMFFIGSIQAKVFAYVISGKEGRIIEDPDQFISVIFYGIMER</sequence>
<evidence type="ECO:0000313" key="4">
    <source>
        <dbReference type="EMBL" id="SNZ09969.1"/>
    </source>
</evidence>
<dbReference type="EMBL" id="OBEI01000008">
    <property type="protein sequence ID" value="SNZ09969.1"/>
    <property type="molecule type" value="Genomic_DNA"/>
</dbReference>
<dbReference type="Pfam" id="PF08359">
    <property type="entry name" value="TetR_C_4"/>
    <property type="match status" value="1"/>
</dbReference>
<dbReference type="InterPro" id="IPR009057">
    <property type="entry name" value="Homeodomain-like_sf"/>
</dbReference>
<organism evidence="4 5">
    <name type="scientific">Persephonella hydrogeniphila</name>
    <dbReference type="NCBI Taxonomy" id="198703"/>
    <lineage>
        <taxon>Bacteria</taxon>
        <taxon>Pseudomonadati</taxon>
        <taxon>Aquificota</taxon>
        <taxon>Aquificia</taxon>
        <taxon>Aquificales</taxon>
        <taxon>Hydrogenothermaceae</taxon>
        <taxon>Persephonella</taxon>
    </lineage>
</organism>
<feature type="DNA-binding region" description="H-T-H motif" evidence="2">
    <location>
        <begin position="32"/>
        <end position="51"/>
    </location>
</feature>
<dbReference type="SUPFAM" id="SSF48498">
    <property type="entry name" value="Tetracyclin repressor-like, C-terminal domain"/>
    <property type="match status" value="1"/>
</dbReference>
<dbReference type="RefSeq" id="WP_097000845.1">
    <property type="nucleotide sequence ID" value="NZ_OBEI01000008.1"/>
</dbReference>
<protein>
    <submittedName>
        <fullName evidence="4">Transcriptional regulator, TetR family</fullName>
    </submittedName>
</protein>